<evidence type="ECO:0000313" key="15">
    <source>
        <dbReference type="EMBL" id="ACZ39235.1"/>
    </source>
</evidence>
<dbReference type="KEGG" id="sti:Sthe_1802"/>
<evidence type="ECO:0000256" key="13">
    <source>
        <dbReference type="RuleBase" id="RU000515"/>
    </source>
</evidence>
<dbReference type="SUPFAM" id="SSF51569">
    <property type="entry name" value="Aldolase"/>
    <property type="match status" value="1"/>
</dbReference>
<feature type="binding site" evidence="11">
    <location>
        <position position="126"/>
    </location>
    <ligand>
        <name>Zn(2+)</name>
        <dbReference type="ChEBI" id="CHEBI:29105"/>
        <note>catalytic</note>
    </ligand>
</feature>
<keyword evidence="16" id="KW-1185">Reference proteome</keyword>
<comment type="subunit">
    <text evidence="13">Homooctamer.</text>
</comment>
<feature type="binding site" evidence="10">
    <location>
        <position position="280"/>
    </location>
    <ligand>
        <name>5-aminolevulinate</name>
        <dbReference type="ChEBI" id="CHEBI:356416"/>
        <label>2</label>
    </ligand>
</feature>
<keyword evidence="11" id="KW-0479">Metal-binding</keyword>
<dbReference type="GO" id="GO:0005829">
    <property type="term" value="C:cytosol"/>
    <property type="evidence" value="ECO:0007669"/>
    <property type="project" value="TreeGrafter"/>
</dbReference>
<dbReference type="PIRSF" id="PIRSF001415">
    <property type="entry name" value="Porphbilin_synth"/>
    <property type="match status" value="1"/>
</dbReference>
<comment type="catalytic activity">
    <reaction evidence="8 13">
        <text>2 5-aminolevulinate = porphobilinogen + 2 H2O + H(+)</text>
        <dbReference type="Rhea" id="RHEA:24064"/>
        <dbReference type="ChEBI" id="CHEBI:15377"/>
        <dbReference type="ChEBI" id="CHEBI:15378"/>
        <dbReference type="ChEBI" id="CHEBI:58126"/>
        <dbReference type="ChEBI" id="CHEBI:356416"/>
        <dbReference type="EC" id="4.2.1.24"/>
    </reaction>
</comment>
<dbReference type="eggNOG" id="COG0113">
    <property type="taxonomic scope" value="Bacteria"/>
</dbReference>
<keyword evidence="11" id="KW-0862">Zinc</keyword>
<dbReference type="RefSeq" id="WP_012872281.1">
    <property type="nucleotide sequence ID" value="NC_013523.1"/>
</dbReference>
<evidence type="ECO:0000256" key="14">
    <source>
        <dbReference type="RuleBase" id="RU004161"/>
    </source>
</evidence>
<dbReference type="InterPro" id="IPR030656">
    <property type="entry name" value="ALAD_AS"/>
</dbReference>
<accession>D1C4R8</accession>
<dbReference type="PANTHER" id="PTHR11458">
    <property type="entry name" value="DELTA-AMINOLEVULINIC ACID DEHYDRATASE"/>
    <property type="match status" value="1"/>
</dbReference>
<evidence type="ECO:0000313" key="16">
    <source>
        <dbReference type="Proteomes" id="UP000002027"/>
    </source>
</evidence>
<keyword evidence="5" id="KW-0350">Heme biosynthesis</keyword>
<dbReference type="PANTHER" id="PTHR11458:SF0">
    <property type="entry name" value="DELTA-AMINOLEVULINIC ACID DEHYDRATASE"/>
    <property type="match status" value="1"/>
</dbReference>
<dbReference type="Proteomes" id="UP000002027">
    <property type="component" value="Chromosome 1"/>
</dbReference>
<feature type="binding site" evidence="10">
    <location>
        <position position="211"/>
    </location>
    <ligand>
        <name>5-aminolevulinate</name>
        <dbReference type="ChEBI" id="CHEBI:356416"/>
        <label>1</label>
    </ligand>
</feature>
<dbReference type="InterPro" id="IPR013785">
    <property type="entry name" value="Aldolase_TIM"/>
</dbReference>
<protein>
    <recommendedName>
        <fullName evidence="4 13">Delta-aminolevulinic acid dehydratase</fullName>
        <ecNumber evidence="3 13">4.2.1.24</ecNumber>
    </recommendedName>
</protein>
<dbReference type="STRING" id="479434.Sthe_1802"/>
<feature type="binding site" evidence="12">
    <location>
        <position position="239"/>
    </location>
    <ligand>
        <name>Mg(2+)</name>
        <dbReference type="ChEBI" id="CHEBI:18420"/>
    </ligand>
</feature>
<dbReference type="InParanoid" id="D1C4R8"/>
<evidence type="ECO:0000256" key="4">
    <source>
        <dbReference type="ARBA" id="ARBA00020771"/>
    </source>
</evidence>
<evidence type="ECO:0000256" key="12">
    <source>
        <dbReference type="PIRSR" id="PIRSR001415-5"/>
    </source>
</evidence>
<feature type="binding site" evidence="11">
    <location>
        <position position="136"/>
    </location>
    <ligand>
        <name>Zn(2+)</name>
        <dbReference type="ChEBI" id="CHEBI:29105"/>
        <note>catalytic</note>
    </ligand>
</feature>
<evidence type="ECO:0000256" key="7">
    <source>
        <dbReference type="ARBA" id="ARBA00023244"/>
    </source>
</evidence>
<comment type="similarity">
    <text evidence="2 14">Belongs to the ALAD family.</text>
</comment>
<feature type="active site" description="Schiff-base intermediate with substrate" evidence="9">
    <location>
        <position position="254"/>
    </location>
</feature>
<evidence type="ECO:0000256" key="9">
    <source>
        <dbReference type="PIRSR" id="PIRSR001415-1"/>
    </source>
</evidence>
<dbReference type="HOGENOM" id="CLU_035731_0_0_0"/>
<organism evidence="15 16">
    <name type="scientific">Sphaerobacter thermophilus (strain ATCC 49802 / DSM 20745 / KCCM 41009 / NCIMB 13125 / S 6022)</name>
    <dbReference type="NCBI Taxonomy" id="479434"/>
    <lineage>
        <taxon>Bacteria</taxon>
        <taxon>Pseudomonadati</taxon>
        <taxon>Thermomicrobiota</taxon>
        <taxon>Thermomicrobia</taxon>
        <taxon>Sphaerobacterales</taxon>
        <taxon>Sphaerobacterineae</taxon>
        <taxon>Sphaerobacteraceae</taxon>
        <taxon>Sphaerobacter</taxon>
    </lineage>
</organism>
<evidence type="ECO:0000256" key="8">
    <source>
        <dbReference type="ARBA" id="ARBA00047651"/>
    </source>
</evidence>
<proteinExistence type="inferred from homology"/>
<keyword evidence="7 13" id="KW-0627">Porphyrin biosynthesis</keyword>
<evidence type="ECO:0000256" key="6">
    <source>
        <dbReference type="ARBA" id="ARBA00023239"/>
    </source>
</evidence>
<dbReference type="UniPathway" id="UPA00251">
    <property type="reaction ID" value="UER00318"/>
</dbReference>
<keyword evidence="12" id="KW-0460">Magnesium</keyword>
<dbReference type="AlphaFoldDB" id="D1C4R8"/>
<feature type="active site" description="Schiff-base intermediate with substrate" evidence="9">
    <location>
        <position position="201"/>
    </location>
</feature>
<dbReference type="FunFam" id="3.20.20.70:FF:000019">
    <property type="entry name" value="Delta-aminolevulinic acid dehydratase"/>
    <property type="match status" value="1"/>
</dbReference>
<dbReference type="GO" id="GO:0008270">
    <property type="term" value="F:zinc ion binding"/>
    <property type="evidence" value="ECO:0007669"/>
    <property type="project" value="TreeGrafter"/>
</dbReference>
<gene>
    <name evidence="15" type="ordered locus">Sthe_1802</name>
</gene>
<dbReference type="NCBIfam" id="NF006762">
    <property type="entry name" value="PRK09283.1"/>
    <property type="match status" value="1"/>
</dbReference>
<comment type="pathway">
    <text evidence="1">Porphyrin-containing compound metabolism; protoporphyrin-IX biosynthesis; coproporphyrinogen-III from 5-aminolevulinate: step 1/4.</text>
</comment>
<dbReference type="GO" id="GO:0004655">
    <property type="term" value="F:porphobilinogen synthase activity"/>
    <property type="evidence" value="ECO:0007669"/>
    <property type="project" value="UniProtKB-EC"/>
</dbReference>
<evidence type="ECO:0000256" key="3">
    <source>
        <dbReference type="ARBA" id="ARBA00012053"/>
    </source>
</evidence>
<reference evidence="15 16" key="2">
    <citation type="journal article" date="2010" name="Stand. Genomic Sci.">
        <title>Complete genome sequence of Desulfohalobium retbaense type strain (HR(100)).</title>
        <authorList>
            <person name="Spring S."/>
            <person name="Nolan M."/>
            <person name="Lapidus A."/>
            <person name="Glavina Del Rio T."/>
            <person name="Copeland A."/>
            <person name="Tice H."/>
            <person name="Cheng J.F."/>
            <person name="Lucas S."/>
            <person name="Land M."/>
            <person name="Chen F."/>
            <person name="Bruce D."/>
            <person name="Goodwin L."/>
            <person name="Pitluck S."/>
            <person name="Ivanova N."/>
            <person name="Mavromatis K."/>
            <person name="Mikhailova N."/>
            <person name="Pati A."/>
            <person name="Chen A."/>
            <person name="Palaniappan K."/>
            <person name="Hauser L."/>
            <person name="Chang Y.J."/>
            <person name="Jeffries C.D."/>
            <person name="Munk C."/>
            <person name="Kiss H."/>
            <person name="Chain P."/>
            <person name="Han C."/>
            <person name="Brettin T."/>
            <person name="Detter J.C."/>
            <person name="Schuler E."/>
            <person name="Goker M."/>
            <person name="Rohde M."/>
            <person name="Bristow J."/>
            <person name="Eisen J.A."/>
            <person name="Markowitz V."/>
            <person name="Hugenholtz P."/>
            <person name="Kyrpides N.C."/>
            <person name="Klenk H.P."/>
        </authorList>
    </citation>
    <scope>NUCLEOTIDE SEQUENCE [LARGE SCALE GENOMIC DNA]</scope>
    <source>
        <strain evidence="16">ATCC 49802 / DSM 20745 / S 6022</strain>
    </source>
</reference>
<evidence type="ECO:0000256" key="10">
    <source>
        <dbReference type="PIRSR" id="PIRSR001415-2"/>
    </source>
</evidence>
<feature type="binding site" evidence="10">
    <location>
        <position position="319"/>
    </location>
    <ligand>
        <name>5-aminolevulinate</name>
        <dbReference type="ChEBI" id="CHEBI:356416"/>
        <label>2</label>
    </ligand>
</feature>
<keyword evidence="6 13" id="KW-0456">Lyase</keyword>
<dbReference type="FunCoup" id="D1C4R8">
    <property type="interactions" value="486"/>
</dbReference>
<dbReference type="GO" id="GO:0006782">
    <property type="term" value="P:protoporphyrinogen IX biosynthetic process"/>
    <property type="evidence" value="ECO:0007669"/>
    <property type="project" value="UniProtKB-UniPathway"/>
</dbReference>
<dbReference type="Gene3D" id="3.20.20.70">
    <property type="entry name" value="Aldolase class I"/>
    <property type="match status" value="1"/>
</dbReference>
<dbReference type="PROSITE" id="PS00169">
    <property type="entry name" value="D_ALA_DEHYDRATASE"/>
    <property type="match status" value="1"/>
</dbReference>
<feature type="binding site" evidence="11">
    <location>
        <position position="128"/>
    </location>
    <ligand>
        <name>Zn(2+)</name>
        <dbReference type="ChEBI" id="CHEBI:29105"/>
        <note>catalytic</note>
    </ligand>
</feature>
<dbReference type="SMART" id="SM01004">
    <property type="entry name" value="ALAD"/>
    <property type="match status" value="1"/>
</dbReference>
<dbReference type="Pfam" id="PF00490">
    <property type="entry name" value="ALAD"/>
    <property type="match status" value="1"/>
</dbReference>
<evidence type="ECO:0000256" key="1">
    <source>
        <dbReference type="ARBA" id="ARBA00004694"/>
    </source>
</evidence>
<dbReference type="PRINTS" id="PR00144">
    <property type="entry name" value="DALDHYDRTASE"/>
</dbReference>
<reference evidence="16" key="1">
    <citation type="submission" date="2009-11" db="EMBL/GenBank/DDBJ databases">
        <title>The complete chromosome 1 of Sphaerobacter thermophilus DSM 20745.</title>
        <authorList>
            <person name="Lucas S."/>
            <person name="Copeland A."/>
            <person name="Lapidus A."/>
            <person name="Glavina del Rio T."/>
            <person name="Dalin E."/>
            <person name="Tice H."/>
            <person name="Bruce D."/>
            <person name="Goodwin L."/>
            <person name="Pitluck S."/>
            <person name="Kyrpides N."/>
            <person name="Mavromatis K."/>
            <person name="Ivanova N."/>
            <person name="Mikhailova N."/>
            <person name="LaButti K.M."/>
            <person name="Clum A."/>
            <person name="Sun H.I."/>
            <person name="Brettin T."/>
            <person name="Detter J.C."/>
            <person name="Han C."/>
            <person name="Larimer F."/>
            <person name="Land M."/>
            <person name="Hauser L."/>
            <person name="Markowitz V."/>
            <person name="Cheng J.F."/>
            <person name="Hugenholtz P."/>
            <person name="Woyke T."/>
            <person name="Wu D."/>
            <person name="Steenblock K."/>
            <person name="Schneider S."/>
            <person name="Pukall R."/>
            <person name="Goeker M."/>
            <person name="Klenk H.P."/>
            <person name="Eisen J.A."/>
        </authorList>
    </citation>
    <scope>NUCLEOTIDE SEQUENCE [LARGE SCALE GENOMIC DNA]</scope>
    <source>
        <strain evidence="16">ATCC 49802 / DSM 20745 / S 6022</strain>
    </source>
</reference>
<evidence type="ECO:0000256" key="2">
    <source>
        <dbReference type="ARBA" id="ARBA00008055"/>
    </source>
</evidence>
<sequence length="345" mass="37487">MSLPDPSDLSFRRFRRLRRTEGLRRLVRETRLSADDFIYPLFITYGRGVRRPVPSMPGVDQISVDQLPAEVEDLRRHGIGAVLLFGIPETKDAVASGAYDEHGVVQEAVRAIKAVDRDLVVITDVCNCEYTDHGHCGILIDGEVANDPTLELLARTAVSQAAAGADAVAPSDMMDGRVKVIRRALDEAGFTQTPIISYAAKYASAFYGPFRDAAESTPSFGDRRSHQMDPGNRREALAEIATDIEEGADAIIVKPALPYLDVVAEARVRFDVPVLAYNVSGEYSMLKAAALNGWIDERRAVLEALTAIKRAGAGAIITYHAKEAARWLAEEAGVPSAVRVAEPGD</sequence>
<dbReference type="EMBL" id="CP001823">
    <property type="protein sequence ID" value="ACZ39235.1"/>
    <property type="molecule type" value="Genomic_DNA"/>
</dbReference>
<evidence type="ECO:0000256" key="5">
    <source>
        <dbReference type="ARBA" id="ARBA00023133"/>
    </source>
</evidence>
<dbReference type="OrthoDB" id="9805001at2"/>
<evidence type="ECO:0000256" key="11">
    <source>
        <dbReference type="PIRSR" id="PIRSR001415-3"/>
    </source>
</evidence>
<name>D1C4R8_SPHTD</name>
<dbReference type="InterPro" id="IPR001731">
    <property type="entry name" value="ALAD"/>
</dbReference>
<dbReference type="EC" id="4.2.1.24" evidence="3 13"/>
<feature type="binding site" evidence="10">
    <location>
        <position position="223"/>
    </location>
    <ligand>
        <name>5-aminolevulinate</name>
        <dbReference type="ChEBI" id="CHEBI:356416"/>
        <label>1</label>
    </ligand>
</feature>
<dbReference type="CDD" id="cd00384">
    <property type="entry name" value="ALAD_PBGS"/>
    <property type="match status" value="1"/>
</dbReference>